<keyword evidence="1" id="KW-0472">Membrane</keyword>
<organism evidence="2">
    <name type="scientific">Kitasatospora sp. CMC57</name>
    <dbReference type="NCBI Taxonomy" id="3231513"/>
    <lineage>
        <taxon>Bacteria</taxon>
        <taxon>Bacillati</taxon>
        <taxon>Actinomycetota</taxon>
        <taxon>Actinomycetes</taxon>
        <taxon>Kitasatosporales</taxon>
        <taxon>Streptomycetaceae</taxon>
        <taxon>Kitasatospora</taxon>
    </lineage>
</organism>
<evidence type="ECO:0000313" key="2">
    <source>
        <dbReference type="EMBL" id="BFP47737.1"/>
    </source>
</evidence>
<dbReference type="AlphaFoldDB" id="A0AB33K5J3"/>
<reference evidence="2" key="1">
    <citation type="submission" date="2024-07" db="EMBL/GenBank/DDBJ databases">
        <title>Complete genome sequences of cellulolytic bacteria, Kitasatospora sp. CMC57 and Streptomyces sp. CMC78, isolated from Japanese agricultural soil.</title>
        <authorList>
            <person name="Hashimoto T."/>
            <person name="Ito M."/>
            <person name="Iwamoto M."/>
            <person name="Fukahori D."/>
            <person name="Shoda T."/>
            <person name="Sakoda M."/>
            <person name="Morohoshi T."/>
            <person name="Mitsuboshi M."/>
            <person name="Nishizawa T."/>
        </authorList>
    </citation>
    <scope>NUCLEOTIDE SEQUENCE</scope>
    <source>
        <strain evidence="2">CMC57</strain>
    </source>
</reference>
<proteinExistence type="predicted"/>
<name>A0AB33K5J3_9ACTN</name>
<feature type="transmembrane region" description="Helical" evidence="1">
    <location>
        <begin position="54"/>
        <end position="73"/>
    </location>
</feature>
<accession>A0AB33K5J3</accession>
<dbReference type="RefSeq" id="WP_407990037.1">
    <property type="nucleotide sequence ID" value="NZ_AP035881.2"/>
</dbReference>
<gene>
    <name evidence="2" type="ORF">KCMC57_41050</name>
</gene>
<keyword evidence="1" id="KW-0812">Transmembrane</keyword>
<keyword evidence="1" id="KW-1133">Transmembrane helix</keyword>
<dbReference type="EMBL" id="AP035881">
    <property type="protein sequence ID" value="BFP47737.1"/>
    <property type="molecule type" value="Genomic_DNA"/>
</dbReference>
<sequence length="85" mass="9187">MGELRGGYRVYFVLASVLCGVAQPQHRARAELTEPEYYGALKSQLRIFSAGPTAFYAVSTFLVLASASAAAAARSRTGTKRTRRS</sequence>
<evidence type="ECO:0000256" key="1">
    <source>
        <dbReference type="SAM" id="Phobius"/>
    </source>
</evidence>
<protein>
    <submittedName>
        <fullName evidence="2">Uncharacterized protein</fullName>
    </submittedName>
</protein>